<evidence type="ECO:0000313" key="3">
    <source>
        <dbReference type="EMBL" id="CAL1140341.1"/>
    </source>
</evidence>
<evidence type="ECO:0000313" key="2">
    <source>
        <dbReference type="EMBL" id="CAI3986966.1"/>
    </source>
</evidence>
<dbReference type="EMBL" id="CAMXCT030001121">
    <property type="protein sequence ID" value="CAL4774278.1"/>
    <property type="molecule type" value="Genomic_DNA"/>
</dbReference>
<evidence type="ECO:0000256" key="1">
    <source>
        <dbReference type="SAM" id="MobiDB-lite"/>
    </source>
</evidence>
<feature type="compositionally biased region" description="Low complexity" evidence="1">
    <location>
        <begin position="159"/>
        <end position="168"/>
    </location>
</feature>
<sequence>MPLPTWRKTGRKANARHFEGLEVGAYIEFVGYNDRNRQQGRILGCLAETEPCHSRERGMAAQVHVLAIEDEYFEYWHNQTFGEYDVRLLTPVHFCEVPIASCQGQTRYRNPLHVDVFRVLSLEDTATLGWLTDVHRSRFDGPGSPGAGGAGDGAGPGAGAVAATPGAGDLENQARLGALRAQKAERMEAADERGQGPGRRERGDERDRPKRRAQSGDLLDELQGRRPKEPRLSALDLGNLEKKEKKLKQKKKKQKKREEKGQESSSVSTSSTSSDDQVFRGAALPKGMERLRRVHQRHPGRIASRSLQRLQELLMNAQGRGTAFQEEETAMLPAVAVGYLTQVFFQQHPPSMVGLRSSKELRTLARCIDLICRNDPLRSLDVMIQRLKAIELSHIQGNWHQASQLELVMSEDQLATFRQEVKAAQQEVKADLALQQGAGQRRWSRPWRYEAPGTGDAPKTGDVKEGGGGDKLPDNAQREPRKGKGKGKKGGQERRVSMVSDLPPLRLEVLERAVHSEGIESGDREELLAAFQLPKMQELFKVVIESYVGEDVRRRQRLNLPVPAMIPGCEPAEAPEPPHHHGDVDPQGAGVILDKYKNCEFHEWTEEWTGADGGVYVGKGAGALTCSISQENYQDSLEPQLVGQALDGRRLYLLKDELQLGRDLVDRFGIEGHGDIWSTTTSEKFLRHFVKGKVTVSFCGVVLKMVLRARPGHLGTFARLLPCCARKHFRQSPIDLLPIRLPQDTLEEKALMKKLNGMFTRNEPPPADLQSLRWEKQSQDLGDMYTGQEVRKAYKLTWASIAPHVPGPGEAGRIELADTVDPALRPYVIDPELVRIPDDELREPPPAAPVLVENNFEYDRIISHLVESGMMEREVEAETLTVRGQPVLNGLFGVHKAIRRGLSLAGESHYVILAYGEDIKHCFHIFALGPSWRGYFVISKKASGTCFKSSLERMGTLARQVVRMGEPSPLLELRTPRDYYSFYVDNFDGFKVVAANEVGSYEGRPSDQQLQLREVFKCWGVGTDPKKSAEGTLQWQSLGAEQLGAEGVVGSARKFRRALLGASLELLGNASTVRCESRDLLSLVGKHMHSVQYCRPLASCFDEVYKAMNSGASIKTMPLSAVDDLMMVTGMLPQHWMDQRLQFSPVAYATDASEEGGGACSTIGLTARGRAKCHMGCCESFDYEGGQADPVVLIEAFGGIGGLRRSTLFPRAAEVVLGGGWPCVNHSSLNKNRQGAAAAPSRLLDDLLRIAEDLKTSSRALKLPDWQVIEFYENVVMDETDLVVQSEAIGCDPIFVEAAEVLHCRRPRLFWIKGLEVIEGKDLVLYRDQQVGTLTKKLTLTRFTVKKPPLELFLREGCSKLTQKEEPFFTFARPHPKASEPREAAGYDRCNDKTLGRWRGDAWRLAPYQYSDQNMVRSPHGVRRLLGVEQLRMLGYNSDHFQIKQKISEDQQQQLTGNTWPVLVVARLLAAMAIPHKHFAEKNITEELWEVWRSLEERVTQLRSQSWAVKFGPLAGAGAGSFHLRSRLVEGASQRFSSDVKMESGIPFCASDFARRSVDPTLWAWKVLMSYSWKQSGHINQLEAIAVLDLLKKLGRSKDNHLKRILLMVDNTTVLNILAKGRTSSSLLKPTLRRTAALLLACSLCLVLAWVKSDYSPADGPSRWKGRKKRIHGQT</sequence>
<feature type="compositionally biased region" description="Basic and acidic residues" evidence="1">
    <location>
        <begin position="182"/>
        <end position="208"/>
    </location>
</feature>
<organism evidence="2">
    <name type="scientific">Cladocopium goreaui</name>
    <dbReference type="NCBI Taxonomy" id="2562237"/>
    <lineage>
        <taxon>Eukaryota</taxon>
        <taxon>Sar</taxon>
        <taxon>Alveolata</taxon>
        <taxon>Dinophyceae</taxon>
        <taxon>Suessiales</taxon>
        <taxon>Symbiodiniaceae</taxon>
        <taxon>Cladocopium</taxon>
    </lineage>
</organism>
<feature type="region of interest" description="Disordered" evidence="1">
    <location>
        <begin position="141"/>
        <end position="168"/>
    </location>
</feature>
<dbReference type="EMBL" id="CAMXCT020001121">
    <property type="protein sequence ID" value="CAL1140341.1"/>
    <property type="molecule type" value="Genomic_DNA"/>
</dbReference>
<proteinExistence type="predicted"/>
<comment type="caution">
    <text evidence="2">The sequence shown here is derived from an EMBL/GenBank/DDBJ whole genome shotgun (WGS) entry which is preliminary data.</text>
</comment>
<keyword evidence="4" id="KW-1185">Reference proteome</keyword>
<dbReference type="InterPro" id="IPR029063">
    <property type="entry name" value="SAM-dependent_MTases_sf"/>
</dbReference>
<feature type="compositionally biased region" description="Gly residues" evidence="1">
    <location>
        <begin position="143"/>
        <end position="158"/>
    </location>
</feature>
<dbReference type="SUPFAM" id="SSF53335">
    <property type="entry name" value="S-adenosyl-L-methionine-dependent methyltransferases"/>
    <property type="match status" value="1"/>
</dbReference>
<name>A0A9P1CAZ4_9DINO</name>
<gene>
    <name evidence="2" type="ORF">C1SCF055_LOCUS14276</name>
</gene>
<feature type="compositionally biased region" description="Basic residues" evidence="1">
    <location>
        <begin position="245"/>
        <end position="255"/>
    </location>
</feature>
<reference evidence="2" key="1">
    <citation type="submission" date="2022-10" db="EMBL/GenBank/DDBJ databases">
        <authorList>
            <person name="Chen Y."/>
            <person name="Dougan E. K."/>
            <person name="Chan C."/>
            <person name="Rhodes N."/>
            <person name="Thang M."/>
        </authorList>
    </citation>
    <scope>NUCLEOTIDE SEQUENCE</scope>
</reference>
<protein>
    <submittedName>
        <fullName evidence="2">Uncharacterized protein</fullName>
    </submittedName>
</protein>
<feature type="compositionally biased region" description="Basic and acidic residues" evidence="1">
    <location>
        <begin position="222"/>
        <end position="231"/>
    </location>
</feature>
<dbReference type="Proteomes" id="UP001152797">
    <property type="component" value="Unassembled WGS sequence"/>
</dbReference>
<feature type="compositionally biased region" description="Low complexity" evidence="1">
    <location>
        <begin position="263"/>
        <end position="274"/>
    </location>
</feature>
<accession>A0A9P1CAZ4</accession>
<evidence type="ECO:0000313" key="4">
    <source>
        <dbReference type="Proteomes" id="UP001152797"/>
    </source>
</evidence>
<dbReference type="Gene3D" id="3.40.50.150">
    <property type="entry name" value="Vaccinia Virus protein VP39"/>
    <property type="match status" value="1"/>
</dbReference>
<feature type="region of interest" description="Disordered" evidence="1">
    <location>
        <begin position="182"/>
        <end position="279"/>
    </location>
</feature>
<reference evidence="3" key="2">
    <citation type="submission" date="2024-04" db="EMBL/GenBank/DDBJ databases">
        <authorList>
            <person name="Chen Y."/>
            <person name="Shah S."/>
            <person name="Dougan E. K."/>
            <person name="Thang M."/>
            <person name="Chan C."/>
        </authorList>
    </citation>
    <scope>NUCLEOTIDE SEQUENCE [LARGE SCALE GENOMIC DNA]</scope>
</reference>
<feature type="compositionally biased region" description="Basic and acidic residues" evidence="1">
    <location>
        <begin position="459"/>
        <end position="482"/>
    </location>
</feature>
<feature type="region of interest" description="Disordered" evidence="1">
    <location>
        <begin position="435"/>
        <end position="500"/>
    </location>
</feature>
<dbReference type="EMBL" id="CAMXCT010001121">
    <property type="protein sequence ID" value="CAI3986966.1"/>
    <property type="molecule type" value="Genomic_DNA"/>
</dbReference>